<dbReference type="AlphaFoldDB" id="A0A4Q9PQW5"/>
<evidence type="ECO:0000313" key="3">
    <source>
        <dbReference type="Proteomes" id="UP000292082"/>
    </source>
</evidence>
<evidence type="ECO:0000313" key="2">
    <source>
        <dbReference type="EMBL" id="TBU56760.1"/>
    </source>
</evidence>
<proteinExistence type="predicted"/>
<keyword evidence="3" id="KW-1185">Reference proteome</keyword>
<reference evidence="2 3" key="1">
    <citation type="submission" date="2019-01" db="EMBL/GenBank/DDBJ databases">
        <title>Draft genome sequences of three monokaryotic isolates of the white-rot basidiomycete fungus Dichomitus squalens.</title>
        <authorList>
            <consortium name="DOE Joint Genome Institute"/>
            <person name="Lopez S.C."/>
            <person name="Andreopoulos B."/>
            <person name="Pangilinan J."/>
            <person name="Lipzen A."/>
            <person name="Riley R."/>
            <person name="Ahrendt S."/>
            <person name="Ng V."/>
            <person name="Barry K."/>
            <person name="Daum C."/>
            <person name="Grigoriev I.V."/>
            <person name="Hilden K.S."/>
            <person name="Makela M.R."/>
            <person name="de Vries R.P."/>
        </authorList>
    </citation>
    <scope>NUCLEOTIDE SEQUENCE [LARGE SCALE GENOMIC DNA]</scope>
    <source>
        <strain evidence="2 3">CBS 464.89</strain>
    </source>
</reference>
<gene>
    <name evidence="2" type="ORF">BD310DRAFT_1022805</name>
</gene>
<organism evidence="2 3">
    <name type="scientific">Dichomitus squalens</name>
    <dbReference type="NCBI Taxonomy" id="114155"/>
    <lineage>
        <taxon>Eukaryota</taxon>
        <taxon>Fungi</taxon>
        <taxon>Dikarya</taxon>
        <taxon>Basidiomycota</taxon>
        <taxon>Agaricomycotina</taxon>
        <taxon>Agaricomycetes</taxon>
        <taxon>Polyporales</taxon>
        <taxon>Polyporaceae</taxon>
        <taxon>Dichomitus</taxon>
    </lineage>
</organism>
<dbReference type="EMBL" id="ML145146">
    <property type="protein sequence ID" value="TBU56760.1"/>
    <property type="molecule type" value="Genomic_DNA"/>
</dbReference>
<evidence type="ECO:0000256" key="1">
    <source>
        <dbReference type="SAM" id="MobiDB-lite"/>
    </source>
</evidence>
<dbReference type="Proteomes" id="UP000292082">
    <property type="component" value="Unassembled WGS sequence"/>
</dbReference>
<protein>
    <submittedName>
        <fullName evidence="2">Uncharacterized protein</fullName>
    </submittedName>
</protein>
<feature type="region of interest" description="Disordered" evidence="1">
    <location>
        <begin position="48"/>
        <end position="84"/>
    </location>
</feature>
<name>A0A4Q9PQW5_9APHY</name>
<sequence>MYRTHARAEISGCTTPGAWLPPADGKVWRDIWILTDCVLITCAEISGDQSKSRGPGIPVQRAKDPDSPDTYVQGPSARSNPNTRLGLVSSRMECGTRLLCDGHLADRCRRRASEATILRVWTRMDGRRAVGVRGGKMGHHEESRLGICHR</sequence>
<accession>A0A4Q9PQW5</accession>